<dbReference type="GO" id="GO:0003723">
    <property type="term" value="F:RNA binding"/>
    <property type="evidence" value="ECO:0007669"/>
    <property type="project" value="UniProtKB-UniRule"/>
</dbReference>
<feature type="binding site" evidence="12">
    <location>
        <position position="204"/>
    </location>
    <ligand>
        <name>Zn(2+)</name>
        <dbReference type="ChEBI" id="CHEBI:29105"/>
        <label>1</label>
        <note>catalytic</note>
    </ligand>
</feature>
<feature type="binding site" evidence="12">
    <location>
        <position position="109"/>
    </location>
    <ligand>
        <name>Ca(2+)</name>
        <dbReference type="ChEBI" id="CHEBI:29108"/>
    </ligand>
</feature>
<feature type="domain" description="Metallo-beta-lactamase" evidence="14">
    <location>
        <begin position="81"/>
        <end position="278"/>
    </location>
</feature>
<dbReference type="InterPro" id="IPR030854">
    <property type="entry name" value="RNase_J_bac"/>
</dbReference>
<evidence type="ECO:0000256" key="4">
    <source>
        <dbReference type="ARBA" id="ARBA00022759"/>
    </source>
</evidence>
<keyword evidence="6 12" id="KW-0862">Zinc</keyword>
<evidence type="ECO:0000256" key="1">
    <source>
        <dbReference type="ARBA" id="ARBA00022490"/>
    </source>
</evidence>
<organism evidence="15 16">
    <name type="scientific">Candidatus Yanofskybacteria bacterium GW2011_GWB1_45_11</name>
    <dbReference type="NCBI Taxonomy" id="1619026"/>
    <lineage>
        <taxon>Bacteria</taxon>
        <taxon>Candidatus Yanofskyibacteriota</taxon>
    </lineage>
</organism>
<keyword evidence="7 9" id="KW-0269">Exonuclease</keyword>
<comment type="subunit">
    <text evidence="9">Homodimer, may be a subunit of the RNA degradosome.</text>
</comment>
<dbReference type="GO" id="GO:0008270">
    <property type="term" value="F:zinc ion binding"/>
    <property type="evidence" value="ECO:0007669"/>
    <property type="project" value="InterPro"/>
</dbReference>
<dbReference type="PANTHER" id="PTHR43694">
    <property type="entry name" value="RIBONUCLEASE J"/>
    <property type="match status" value="1"/>
</dbReference>
<dbReference type="PATRIC" id="fig|1619026.3.peg.16"/>
<dbReference type="Pfam" id="PF00753">
    <property type="entry name" value="Lactamase_B"/>
    <property type="match status" value="1"/>
</dbReference>
<dbReference type="HAMAP" id="MF_01491">
    <property type="entry name" value="RNase_J_bact"/>
    <property type="match status" value="1"/>
</dbReference>
<evidence type="ECO:0000256" key="7">
    <source>
        <dbReference type="ARBA" id="ARBA00022839"/>
    </source>
</evidence>
<dbReference type="EC" id="3.1.-.-" evidence="9"/>
<comment type="cofactor">
    <cofactor evidence="12">
        <name>Zn(2+)</name>
        <dbReference type="ChEBI" id="CHEBI:29105"/>
    </cofactor>
    <text evidence="12">Binds 2 Zn(2+) ions per subunit. It is not clear if Zn(2+) or Mg(2+) is physiologically important.</text>
</comment>
<keyword evidence="3 12" id="KW-0479">Metal-binding</keyword>
<feature type="binding site" evidence="12">
    <location>
        <position position="134"/>
    </location>
    <ligand>
        <name>Zn(2+)</name>
        <dbReference type="ChEBI" id="CHEBI:29105"/>
        <label>1</label>
        <note>catalytic</note>
    </ligand>
</feature>
<comment type="cofactor">
    <cofactor evidence="12">
        <name>Ca(2+)</name>
        <dbReference type="ChEBI" id="CHEBI:29108"/>
    </cofactor>
    <text evidence="12">Binds 1 Ca(2+) cation per subunit. Seen in 1 crystal structure, it is not clear if it is physiologically important.</text>
</comment>
<keyword evidence="2 9" id="KW-0540">Nuclease</keyword>
<proteinExistence type="inferred from homology"/>
<keyword evidence="12" id="KW-0106">Calcium</keyword>
<feature type="binding site" evidence="12">
    <location>
        <position position="111"/>
    </location>
    <ligand>
        <name>Ca(2+)</name>
        <dbReference type="ChEBI" id="CHEBI:29108"/>
    </ligand>
</feature>
<dbReference type="InterPro" id="IPR011108">
    <property type="entry name" value="RMMBL"/>
</dbReference>
<keyword evidence="5 9" id="KW-0378">Hydrolase</keyword>
<feature type="active site" description="Proton acceptor" evidence="10">
    <location>
        <position position="431"/>
    </location>
</feature>
<dbReference type="Proteomes" id="UP000034368">
    <property type="component" value="Unassembled WGS sequence"/>
</dbReference>
<dbReference type="NCBIfam" id="TIGR00649">
    <property type="entry name" value="MG423"/>
    <property type="match status" value="1"/>
</dbReference>
<feature type="binding site" evidence="12">
    <location>
        <position position="136"/>
    </location>
    <ligand>
        <name>Zn(2+)</name>
        <dbReference type="ChEBI" id="CHEBI:29105"/>
        <label>1</label>
        <note>catalytic</note>
    </ligand>
</feature>
<dbReference type="Gene3D" id="3.40.50.10710">
    <property type="entry name" value="Metallo-hydrolase/oxidoreductase"/>
    <property type="match status" value="1"/>
</dbReference>
<dbReference type="InterPro" id="IPR001279">
    <property type="entry name" value="Metallo-B-lactamas"/>
</dbReference>
<reference evidence="15 16" key="1">
    <citation type="journal article" date="2015" name="Nature">
        <title>rRNA introns, odd ribosomes, and small enigmatic genomes across a large radiation of phyla.</title>
        <authorList>
            <person name="Brown C.T."/>
            <person name="Hug L.A."/>
            <person name="Thomas B.C."/>
            <person name="Sharon I."/>
            <person name="Castelle C.J."/>
            <person name="Singh A."/>
            <person name="Wilkins M.J."/>
            <person name="Williams K.H."/>
            <person name="Banfield J.F."/>
        </authorList>
    </citation>
    <scope>NUCLEOTIDE SEQUENCE [LARGE SCALE GENOMIC DNA]</scope>
</reference>
<feature type="binding site" evidence="12">
    <location>
        <position position="139"/>
    </location>
    <ligand>
        <name>Zn(2+)</name>
        <dbReference type="ChEBI" id="CHEBI:29105"/>
        <label>1</label>
        <note>catalytic</note>
    </ligand>
</feature>
<dbReference type="InterPro" id="IPR004613">
    <property type="entry name" value="RNase_J"/>
</dbReference>
<evidence type="ECO:0000256" key="13">
    <source>
        <dbReference type="SAM" id="MobiDB-lite"/>
    </source>
</evidence>
<accession>A0A0G1L3T7</accession>
<keyword evidence="8 9" id="KW-0694">RNA-binding</keyword>
<evidence type="ECO:0000256" key="2">
    <source>
        <dbReference type="ARBA" id="ARBA00022722"/>
    </source>
</evidence>
<feature type="binding site" evidence="12">
    <location>
        <position position="226"/>
    </location>
    <ligand>
        <name>Zn(2+)</name>
        <dbReference type="ChEBI" id="CHEBI:29105"/>
        <label>1</label>
        <note>catalytic</note>
    </ligand>
</feature>
<comment type="caution">
    <text evidence="15">The sequence shown here is derived from an EMBL/GenBank/DDBJ whole genome shotgun (WGS) entry which is preliminary data.</text>
</comment>
<dbReference type="CDD" id="cd07714">
    <property type="entry name" value="RNaseJ_MBL-fold"/>
    <property type="match status" value="1"/>
</dbReference>
<dbReference type="InterPro" id="IPR041636">
    <property type="entry name" value="RNase_J_C"/>
</dbReference>
<keyword evidence="4 9" id="KW-0255">Endonuclease</keyword>
<evidence type="ECO:0000256" key="11">
    <source>
        <dbReference type="PIRSR" id="PIRSR004803-2"/>
    </source>
</evidence>
<evidence type="ECO:0000256" key="8">
    <source>
        <dbReference type="ARBA" id="ARBA00022884"/>
    </source>
</evidence>
<dbReference type="PIRSF" id="PIRSF004803">
    <property type="entry name" value="RnjA"/>
    <property type="match status" value="1"/>
</dbReference>
<comment type="subcellular location">
    <subcellularLocation>
        <location evidence="9">Cytoplasm</location>
    </subcellularLocation>
</comment>
<dbReference type="Pfam" id="PF22505">
    <property type="entry name" value="RNase_J_b_CASP"/>
    <property type="match status" value="1"/>
</dbReference>
<evidence type="ECO:0000313" key="16">
    <source>
        <dbReference type="Proteomes" id="UP000034368"/>
    </source>
</evidence>
<dbReference type="Gene3D" id="3.60.15.10">
    <property type="entry name" value="Ribonuclease Z/Hydroxyacylglutathione hydrolase-like"/>
    <property type="match status" value="1"/>
</dbReference>
<gene>
    <name evidence="9" type="primary">rnj</name>
    <name evidence="15" type="ORF">UW90_C0001G0013</name>
</gene>
<dbReference type="GO" id="GO:0005737">
    <property type="term" value="C:cytoplasm"/>
    <property type="evidence" value="ECO:0007669"/>
    <property type="project" value="UniProtKB-SubCell"/>
</dbReference>
<feature type="active site" description="Proton donor" evidence="10">
    <location>
        <position position="258"/>
    </location>
</feature>
<dbReference type="SUPFAM" id="SSF56281">
    <property type="entry name" value="Metallo-hydrolase/oxidoreductase"/>
    <property type="match status" value="1"/>
</dbReference>
<dbReference type="SMART" id="SM00849">
    <property type="entry name" value="Lactamase_B"/>
    <property type="match status" value="1"/>
</dbReference>
<comment type="function">
    <text evidence="9">An RNase that has 5'-3' exonuclease and possibly endonuclease activity. Involved in maturation of rRNA and in some organisms also mRNA maturation and/or decay.</text>
</comment>
<feature type="binding site" evidence="12">
    <location>
        <position position="453"/>
    </location>
    <ligand>
        <name>Zn(2+)</name>
        <dbReference type="ChEBI" id="CHEBI:29105"/>
        <label>1</label>
        <note>catalytic</note>
    </ligand>
</feature>
<dbReference type="Pfam" id="PF17770">
    <property type="entry name" value="RNase_J_C"/>
    <property type="match status" value="1"/>
</dbReference>
<dbReference type="PANTHER" id="PTHR43694:SF1">
    <property type="entry name" value="RIBONUCLEASE J"/>
    <property type="match status" value="1"/>
</dbReference>
<dbReference type="InterPro" id="IPR042173">
    <property type="entry name" value="RNase_J_2"/>
</dbReference>
<dbReference type="GO" id="GO:0004521">
    <property type="term" value="F:RNA endonuclease activity"/>
    <property type="evidence" value="ECO:0007669"/>
    <property type="project" value="UniProtKB-UniRule"/>
</dbReference>
<dbReference type="Gene3D" id="3.10.20.580">
    <property type="match status" value="1"/>
</dbReference>
<feature type="region of interest" description="Disordered" evidence="13">
    <location>
        <begin position="1"/>
        <end position="44"/>
    </location>
</feature>
<keyword evidence="9" id="KW-0698">rRNA processing</keyword>
<dbReference type="GO" id="GO:0004534">
    <property type="term" value="F:5'-3' RNA exonuclease activity"/>
    <property type="evidence" value="ECO:0007669"/>
    <property type="project" value="UniProtKB-UniRule"/>
</dbReference>
<dbReference type="InterPro" id="IPR036866">
    <property type="entry name" value="RibonucZ/Hydroxyglut_hydro"/>
</dbReference>
<feature type="binding site" evidence="12">
    <location>
        <position position="507"/>
    </location>
    <ligand>
        <name>Ca(2+)</name>
        <dbReference type="ChEBI" id="CHEBI:29108"/>
    </ligand>
</feature>
<evidence type="ECO:0000256" key="3">
    <source>
        <dbReference type="ARBA" id="ARBA00022723"/>
    </source>
</evidence>
<evidence type="ECO:0000256" key="5">
    <source>
        <dbReference type="ARBA" id="ARBA00022801"/>
    </source>
</evidence>
<evidence type="ECO:0000259" key="14">
    <source>
        <dbReference type="SMART" id="SM00849"/>
    </source>
</evidence>
<name>A0A0G1L3T7_9BACT</name>
<protein>
    <recommendedName>
        <fullName evidence="9">Ribonuclease J</fullName>
        <shortName evidence="9">RNase J</shortName>
        <ecNumber evidence="9">3.1.-.-</ecNumber>
    </recommendedName>
</protein>
<comment type="similarity">
    <text evidence="9">Belongs to the metallo-beta-lactamase superfamily. RNA-metabolizing metallo-beta-lactamase-like family. Bacterial RNase J subfamily.</text>
</comment>
<evidence type="ECO:0000313" key="15">
    <source>
        <dbReference type="EMBL" id="KKT90425.1"/>
    </source>
</evidence>
<evidence type="ECO:0000256" key="12">
    <source>
        <dbReference type="PIRSR" id="PIRSR004803-3"/>
    </source>
</evidence>
<dbReference type="Pfam" id="PF07521">
    <property type="entry name" value="RMMBL"/>
    <property type="match status" value="1"/>
</dbReference>
<evidence type="ECO:0000256" key="10">
    <source>
        <dbReference type="PIRSR" id="PIRSR004803-1"/>
    </source>
</evidence>
<sequence>MEDKKEFVVTPVVSTQKNDTQGEERKFSIRSPRKPRYRDRRPQQPVVRRVRVLRRDEKDYRETEKDSGLKIVHFGGLGEVGRNMSAVQYDDEIILIDAGVRFPGEDMPGIDAIIPNASYLDDKKDMIKAMFFTHGHMDHIGALPFIRDKIGDPDIYAAALTRAILIKRMEDFKTQRPLDIIEIKAGEEIKISDKLTVKVLRINHSIPDDLEIVIKTPVGNVVHTSDYKFDDTPVNDLPADIEGMQKISEEGVLLLMSDSTGAEKEGHSMSEAEVTASLEKLFAEATGMIILGTFASLINRIQQVITIAEKFGRKIVFDGYSMKSNVEICKKLGYLKIKKGTQISMEEIDDYPHDKVVAVVTGAQGEGNAVLMRIASGDHRHIKARTNDTYIFSSSVIPGNERNVQFLKDQLYRNGAKVFNYYMLDVHTGGHGNKEDLRRMIRLLKPKFLMPIHGQYSMMVNHGFLGNEEGIPKENVIIADNGSIVHVEKDKWWFDKKMAPSEYVFVDGLGIGDVGNVVLRDRQILAADGFITLVVLIDAQTGKVKGSPDIISRGFIYLKENREMLMHVRKKIRYIVENHAPIGGQPNLAFIKENIRNQIGQFLFQKTERRPMVLPVVIEI</sequence>
<dbReference type="InterPro" id="IPR055132">
    <property type="entry name" value="RNase_J_b_CASP"/>
</dbReference>
<evidence type="ECO:0000256" key="6">
    <source>
        <dbReference type="ARBA" id="ARBA00022833"/>
    </source>
</evidence>
<feature type="binding site" evidence="11">
    <location>
        <begin position="427"/>
        <end position="431"/>
    </location>
    <ligand>
        <name>substrate</name>
    </ligand>
</feature>
<evidence type="ECO:0000256" key="9">
    <source>
        <dbReference type="HAMAP-Rule" id="MF_01491"/>
    </source>
</evidence>
<keyword evidence="1 9" id="KW-0963">Cytoplasm</keyword>
<dbReference type="EMBL" id="LCKD01000001">
    <property type="protein sequence ID" value="KKT90425.1"/>
    <property type="molecule type" value="Genomic_DNA"/>
</dbReference>
<comment type="caution">
    <text evidence="9">Lacks conserved residue(s) required for the propagation of feature annotation.</text>
</comment>
<feature type="binding site" evidence="12">
    <location>
        <position position="138"/>
    </location>
    <ligand>
        <name>Zn(2+)</name>
        <dbReference type="ChEBI" id="CHEBI:29105"/>
        <label>1</label>
        <note>catalytic</note>
    </ligand>
</feature>
<dbReference type="GO" id="GO:0006364">
    <property type="term" value="P:rRNA processing"/>
    <property type="evidence" value="ECO:0007669"/>
    <property type="project" value="UniProtKB-UniRule"/>
</dbReference>
<dbReference type="AlphaFoldDB" id="A0A0G1L3T7"/>